<dbReference type="InterPro" id="IPR052098">
    <property type="entry name" value="Presynaptic_Scaffold_Bsn/Pclo"/>
</dbReference>
<feature type="compositionally biased region" description="Basic and acidic residues" evidence="8">
    <location>
        <begin position="737"/>
        <end position="757"/>
    </location>
</feature>
<keyword evidence="1" id="KW-0479">Metal-binding</keyword>
<dbReference type="InterPro" id="IPR013083">
    <property type="entry name" value="Znf_RING/FYVE/PHD"/>
</dbReference>
<feature type="region of interest" description="Disordered" evidence="8">
    <location>
        <begin position="1"/>
        <end position="214"/>
    </location>
</feature>
<feature type="compositionally biased region" description="Pro residues" evidence="8">
    <location>
        <begin position="521"/>
        <end position="537"/>
    </location>
</feature>
<feature type="compositionally biased region" description="Basic and acidic residues" evidence="8">
    <location>
        <begin position="675"/>
        <end position="684"/>
    </location>
</feature>
<proteinExistence type="predicted"/>
<dbReference type="GO" id="GO:0035418">
    <property type="term" value="P:protein localization to synapse"/>
    <property type="evidence" value="ECO:0007669"/>
    <property type="project" value="TreeGrafter"/>
</dbReference>
<dbReference type="Gene3D" id="3.30.40.10">
    <property type="entry name" value="Zinc/RING finger domain, C3HC4 (zinc finger)"/>
    <property type="match status" value="2"/>
</dbReference>
<dbReference type="CDD" id="cd15751">
    <property type="entry name" value="FYVE_BSN_PCLO"/>
    <property type="match status" value="1"/>
</dbReference>
<evidence type="ECO:0000256" key="4">
    <source>
        <dbReference type="ARBA" id="ARBA00022833"/>
    </source>
</evidence>
<feature type="region of interest" description="Disordered" evidence="8">
    <location>
        <begin position="510"/>
        <end position="592"/>
    </location>
</feature>
<feature type="compositionally biased region" description="Low complexity" evidence="8">
    <location>
        <begin position="195"/>
        <end position="207"/>
    </location>
</feature>
<feature type="compositionally biased region" description="Basic and acidic residues" evidence="8">
    <location>
        <begin position="85"/>
        <end position="96"/>
    </location>
</feature>
<protein>
    <recommendedName>
        <fullName evidence="9">Zinc finger piccolo-type domain-containing protein</fullName>
    </recommendedName>
</protein>
<feature type="domain" description="Zinc finger piccolo-type" evidence="9">
    <location>
        <begin position="215"/>
        <end position="271"/>
    </location>
</feature>
<evidence type="ECO:0000256" key="5">
    <source>
        <dbReference type="ARBA" id="ARBA00023018"/>
    </source>
</evidence>
<dbReference type="InterPro" id="IPR008899">
    <property type="entry name" value="Znf_piccolo"/>
</dbReference>
<keyword evidence="6" id="KW-0966">Cell projection</keyword>
<keyword evidence="2" id="KW-0677">Repeat</keyword>
<evidence type="ECO:0000256" key="8">
    <source>
        <dbReference type="SAM" id="MobiDB-lite"/>
    </source>
</evidence>
<dbReference type="GO" id="GO:0030424">
    <property type="term" value="C:axon"/>
    <property type="evidence" value="ECO:0007669"/>
    <property type="project" value="TreeGrafter"/>
</dbReference>
<dbReference type="Proteomes" id="UP001148018">
    <property type="component" value="Unassembled WGS sequence"/>
</dbReference>
<dbReference type="GO" id="GO:0098982">
    <property type="term" value="C:GABA-ergic synapse"/>
    <property type="evidence" value="ECO:0007669"/>
    <property type="project" value="TreeGrafter"/>
</dbReference>
<feature type="compositionally biased region" description="Low complexity" evidence="8">
    <location>
        <begin position="115"/>
        <end position="128"/>
    </location>
</feature>
<feature type="region of interest" description="Disordered" evidence="8">
    <location>
        <begin position="624"/>
        <end position="771"/>
    </location>
</feature>
<feature type="compositionally biased region" description="Low complexity" evidence="8">
    <location>
        <begin position="561"/>
        <end position="575"/>
    </location>
</feature>
<dbReference type="GO" id="GO:0098882">
    <property type="term" value="F:structural constituent of presynaptic active zone"/>
    <property type="evidence" value="ECO:0007669"/>
    <property type="project" value="TreeGrafter"/>
</dbReference>
<feature type="compositionally biased region" description="Basic and acidic residues" evidence="8">
    <location>
        <begin position="894"/>
        <end position="903"/>
    </location>
</feature>
<gene>
    <name evidence="10" type="ORF">NHX12_020572</name>
</gene>
<feature type="domain" description="Zinc finger piccolo-type" evidence="9">
    <location>
        <begin position="453"/>
        <end position="504"/>
    </location>
</feature>
<evidence type="ECO:0000259" key="9">
    <source>
        <dbReference type="Pfam" id="PF05715"/>
    </source>
</evidence>
<name>A0A9Q0IWQ9_9TELE</name>
<keyword evidence="4" id="KW-0862">Zinc</keyword>
<keyword evidence="5" id="KW-0770">Synapse</keyword>
<feature type="compositionally biased region" description="Pro residues" evidence="8">
    <location>
        <begin position="425"/>
        <end position="438"/>
    </location>
</feature>
<keyword evidence="11" id="KW-1185">Reference proteome</keyword>
<dbReference type="GO" id="GO:0008270">
    <property type="term" value="F:zinc ion binding"/>
    <property type="evidence" value="ECO:0007669"/>
    <property type="project" value="UniProtKB-KW"/>
</dbReference>
<reference evidence="10" key="1">
    <citation type="submission" date="2022-07" db="EMBL/GenBank/DDBJ databases">
        <title>Chromosome-level genome of Muraenolepis orangiensis.</title>
        <authorList>
            <person name="Kim J."/>
        </authorList>
    </citation>
    <scope>NUCLEOTIDE SEQUENCE</scope>
    <source>
        <strain evidence="10">KU_S4_2022</strain>
        <tissue evidence="10">Muscle</tissue>
    </source>
</reference>
<dbReference type="GO" id="GO:0048788">
    <property type="term" value="C:cytoskeleton of presynaptic active zone"/>
    <property type="evidence" value="ECO:0007669"/>
    <property type="project" value="TreeGrafter"/>
</dbReference>
<sequence>MGGFVRVPGGTEADLSRLSEEDRRQLVAAISSGGDAQRRSQQVGAGASRGPTGLSKSRTVEAFSQGPVGRAPPGRSPSSLSLLESRFRQEPKDPETTKTSGMFGSGFLSGANPLSAMTSSVSSSMSSMGDAVSLPKFGLFGDDNEGDASSASSSGPKQGGKAPGKGPQLSPGPRGPQQGGPPKQGPAKPGPQPQGPGAKPGDPAKAGGPPGQQGLCALCKTTKLNVGSQEPPNYCDCTQCKSQVCNLCGFSPPDSGGKEWLCLNCQMQRAMDGMEGPGTTKPRQGSIDLKTGRPVQQQKSSPQPSPAKAKQESSFFGGFGGISLGGLADAAKPGPAKQEESVAGKLFGGFGGLTETKPKPPTTSRSQIFGFGSSILSSATGLVTGGGGEAADSPPGSPPDSGPGSPPDSPFSPPGTPPDSDSAPDTPPPGSKEAPPSPFTELGGEESPESPEAEMNVGSTVETLDFSRCSGCQKNVCHLCGFNTPSPQGEKEWLCLNCQTQRAMSGQLGDLPPVVVASPETQPPAPAPVPTLTPPAAPVVTEPSVEPPEPSQLPPETKVESPQTPFQTSTPTSRPLNASSLAHSVLPSDDMPRETHILQSDDLQPQGVLDTVPGSLAEVIPEAKAVGRPESSFGTQPARAQPETVSSAPVDTEPKLEINAESGSEARDSSTMPVKGKEEIESLHESASAPPAEIVLEEVLKPEESESALAREPSVVEEVSRPPTHEPPNTAPTVIKAGDREGVKHVADPFVPEREENFSQVETRSAPAERTPAAVTMNALQHVSCEGSVQKPEVRNIVSDKGEEEKAPAEIKVEPKVITTQSDTEVPAATVDKAMILKTAKFRQPEQLSGPTQDIESENEFDVKGKVNSLSTEPHVYLAEKTESAQSVPVSRAFSEKETRANNELKQWPPTDPSPVQGSPVEMASLAAKNKKAASLGQSR</sequence>
<dbReference type="GO" id="GO:0098978">
    <property type="term" value="C:glutamatergic synapse"/>
    <property type="evidence" value="ECO:0007669"/>
    <property type="project" value="TreeGrafter"/>
</dbReference>
<comment type="subcellular location">
    <subcellularLocation>
        <location evidence="7">Presynaptic active zone</location>
    </subcellularLocation>
</comment>
<feature type="compositionally biased region" description="Low complexity" evidence="8">
    <location>
        <begin position="66"/>
        <end position="84"/>
    </location>
</feature>
<feature type="region of interest" description="Disordered" evidence="8">
    <location>
        <begin position="840"/>
        <end position="868"/>
    </location>
</feature>
<feature type="compositionally biased region" description="Basic and acidic residues" evidence="8">
    <location>
        <begin position="652"/>
        <end position="668"/>
    </location>
</feature>
<dbReference type="Pfam" id="PF05715">
    <property type="entry name" value="zf-piccolo"/>
    <property type="match status" value="2"/>
</dbReference>
<comment type="caution">
    <text evidence="10">The sequence shown here is derived from an EMBL/GenBank/DDBJ whole genome shotgun (WGS) entry which is preliminary data.</text>
</comment>
<evidence type="ECO:0000313" key="10">
    <source>
        <dbReference type="EMBL" id="KAJ3612296.1"/>
    </source>
</evidence>
<feature type="region of interest" description="Disordered" evidence="8">
    <location>
        <begin position="273"/>
        <end position="459"/>
    </location>
</feature>
<evidence type="ECO:0000256" key="7">
    <source>
        <dbReference type="ARBA" id="ARBA00034101"/>
    </source>
</evidence>
<dbReference type="OrthoDB" id="10059918at2759"/>
<dbReference type="SUPFAM" id="SSF57903">
    <property type="entry name" value="FYVE/PHD zinc finger"/>
    <property type="match status" value="2"/>
</dbReference>
<dbReference type="GO" id="GO:1904071">
    <property type="term" value="P:presynaptic active zone assembly"/>
    <property type="evidence" value="ECO:0007669"/>
    <property type="project" value="TreeGrafter"/>
</dbReference>
<feature type="region of interest" description="Disordered" evidence="8">
    <location>
        <begin position="880"/>
        <end position="940"/>
    </location>
</feature>
<dbReference type="PANTHER" id="PTHR14113:SF11">
    <property type="entry name" value="PROTEIN PICCOLO ISOFORM X1"/>
    <property type="match status" value="1"/>
</dbReference>
<dbReference type="EMBL" id="JANIIK010000036">
    <property type="protein sequence ID" value="KAJ3612296.1"/>
    <property type="molecule type" value="Genomic_DNA"/>
</dbReference>
<dbReference type="AlphaFoldDB" id="A0A9Q0IWQ9"/>
<feature type="compositionally biased region" description="Acidic residues" evidence="8">
    <location>
        <begin position="443"/>
        <end position="452"/>
    </location>
</feature>
<feature type="compositionally biased region" description="Low complexity" evidence="8">
    <location>
        <begin position="164"/>
        <end position="176"/>
    </location>
</feature>
<keyword evidence="3" id="KW-0863">Zinc-finger</keyword>
<evidence type="ECO:0000256" key="3">
    <source>
        <dbReference type="ARBA" id="ARBA00022771"/>
    </source>
</evidence>
<feature type="compositionally biased region" description="Pro residues" evidence="8">
    <location>
        <begin position="395"/>
        <end position="417"/>
    </location>
</feature>
<dbReference type="InterPro" id="IPR011011">
    <property type="entry name" value="Znf_FYVE_PHD"/>
</dbReference>
<feature type="compositionally biased region" description="Low complexity" evidence="8">
    <location>
        <begin position="296"/>
        <end position="316"/>
    </location>
</feature>
<evidence type="ECO:0000256" key="1">
    <source>
        <dbReference type="ARBA" id="ARBA00022723"/>
    </source>
</evidence>
<feature type="compositionally biased region" description="Basic and acidic residues" evidence="8">
    <location>
        <begin position="14"/>
        <end position="25"/>
    </location>
</feature>
<dbReference type="PANTHER" id="PTHR14113">
    <property type="entry name" value="PICCOLO/BASSOON"/>
    <property type="match status" value="1"/>
</dbReference>
<accession>A0A9Q0IWQ9</accession>
<organism evidence="10 11">
    <name type="scientific">Muraenolepis orangiensis</name>
    <name type="common">Patagonian moray cod</name>
    <dbReference type="NCBI Taxonomy" id="630683"/>
    <lineage>
        <taxon>Eukaryota</taxon>
        <taxon>Metazoa</taxon>
        <taxon>Chordata</taxon>
        <taxon>Craniata</taxon>
        <taxon>Vertebrata</taxon>
        <taxon>Euteleostomi</taxon>
        <taxon>Actinopterygii</taxon>
        <taxon>Neopterygii</taxon>
        <taxon>Teleostei</taxon>
        <taxon>Neoteleostei</taxon>
        <taxon>Acanthomorphata</taxon>
        <taxon>Zeiogadaria</taxon>
        <taxon>Gadariae</taxon>
        <taxon>Gadiformes</taxon>
        <taxon>Muraenolepidoidei</taxon>
        <taxon>Muraenolepididae</taxon>
        <taxon>Muraenolepis</taxon>
    </lineage>
</organism>
<evidence type="ECO:0000313" key="11">
    <source>
        <dbReference type="Proteomes" id="UP001148018"/>
    </source>
</evidence>
<feature type="compositionally biased region" description="Low complexity" evidence="8">
    <location>
        <begin position="924"/>
        <end position="940"/>
    </location>
</feature>
<evidence type="ECO:0000256" key="2">
    <source>
        <dbReference type="ARBA" id="ARBA00022737"/>
    </source>
</evidence>
<evidence type="ECO:0000256" key="6">
    <source>
        <dbReference type="ARBA" id="ARBA00023273"/>
    </source>
</evidence>